<dbReference type="Proteomes" id="UP000276741">
    <property type="component" value="Chromosome"/>
</dbReference>
<sequence>MESYFINAERLKSTNVKVQLGDTEMQLTLLKQASQDRPTRPTFIDGLPSDYVRLEYPTEWRYAKSRTLKELPWRLS</sequence>
<organism evidence="1 2">
    <name type="scientific">Sulfodiicoccus acidiphilus</name>
    <dbReference type="NCBI Taxonomy" id="1670455"/>
    <lineage>
        <taxon>Archaea</taxon>
        <taxon>Thermoproteota</taxon>
        <taxon>Thermoprotei</taxon>
        <taxon>Sulfolobales</taxon>
        <taxon>Sulfolobaceae</taxon>
        <taxon>Sulfodiicoccus</taxon>
    </lineage>
</organism>
<dbReference type="EMBL" id="AP018553">
    <property type="protein sequence ID" value="BBD73564.1"/>
    <property type="molecule type" value="Genomic_DNA"/>
</dbReference>
<protein>
    <submittedName>
        <fullName evidence="1">Uncharacterized protein</fullName>
    </submittedName>
</protein>
<gene>
    <name evidence="1" type="ORF">HS1genome_1953</name>
</gene>
<name>A0A348B5W2_9CREN</name>
<proteinExistence type="predicted"/>
<accession>A0A348B5W2</accession>
<evidence type="ECO:0000313" key="2">
    <source>
        <dbReference type="Proteomes" id="UP000276741"/>
    </source>
</evidence>
<dbReference type="AlphaFoldDB" id="A0A348B5W2"/>
<evidence type="ECO:0000313" key="1">
    <source>
        <dbReference type="EMBL" id="BBD73564.1"/>
    </source>
</evidence>
<dbReference type="KEGG" id="sacd:HS1genome_1953"/>
<reference evidence="2" key="1">
    <citation type="submission" date="2018-04" db="EMBL/GenBank/DDBJ databases">
        <title>Complete genome sequence of Sulfodiicoccus acidiphilus strain HS-1.</title>
        <authorList>
            <person name="Sakai H.D."/>
            <person name="Kurosawa N."/>
        </authorList>
    </citation>
    <scope>NUCLEOTIDE SEQUENCE [LARGE SCALE GENOMIC DNA]</scope>
    <source>
        <strain evidence="2">HS-1</strain>
    </source>
</reference>
<keyword evidence="2" id="KW-1185">Reference proteome</keyword>